<protein>
    <submittedName>
        <fullName evidence="1">Uncharacterized protein</fullName>
    </submittedName>
</protein>
<keyword evidence="2" id="KW-1185">Reference proteome</keyword>
<dbReference type="AlphaFoldDB" id="A0A9N8KDL2"/>
<reference evidence="1" key="1">
    <citation type="submission" date="2020-06" db="EMBL/GenBank/DDBJ databases">
        <authorList>
            <person name="Onetto C."/>
        </authorList>
    </citation>
    <scope>NUCLEOTIDE SEQUENCE</scope>
</reference>
<dbReference type="Proteomes" id="UP000745764">
    <property type="component" value="Unassembled WGS sequence"/>
</dbReference>
<evidence type="ECO:0000313" key="1">
    <source>
        <dbReference type="EMBL" id="CAD0108766.1"/>
    </source>
</evidence>
<proteinExistence type="predicted"/>
<gene>
    <name evidence="1" type="ORF">AWRI4620_LOCUS3021</name>
</gene>
<evidence type="ECO:0000313" key="2">
    <source>
        <dbReference type="Proteomes" id="UP000745764"/>
    </source>
</evidence>
<accession>A0A9N8KDL2</accession>
<name>A0A9N8KDL2_9PEZI</name>
<sequence length="99" mass="11477">MLNNVVYEPMLDQAHSVTDQADHDYLSDSFLFINSLSNDVFESQFESVLDQHEVDHIYHVANQTSHDYIPYYLITPLDDCDLCHQFHGHGGLPEFYLSI</sequence>
<comment type="caution">
    <text evidence="1">The sequence shown here is derived from an EMBL/GenBank/DDBJ whole genome shotgun (WGS) entry which is preliminary data.</text>
</comment>
<dbReference type="EMBL" id="CAINUL010000003">
    <property type="protein sequence ID" value="CAD0108766.1"/>
    <property type="molecule type" value="Genomic_DNA"/>
</dbReference>
<organism evidence="1 2">
    <name type="scientific">Aureobasidium uvarum</name>
    <dbReference type="NCBI Taxonomy" id="2773716"/>
    <lineage>
        <taxon>Eukaryota</taxon>
        <taxon>Fungi</taxon>
        <taxon>Dikarya</taxon>
        <taxon>Ascomycota</taxon>
        <taxon>Pezizomycotina</taxon>
        <taxon>Dothideomycetes</taxon>
        <taxon>Dothideomycetidae</taxon>
        <taxon>Dothideales</taxon>
        <taxon>Saccotheciaceae</taxon>
        <taxon>Aureobasidium</taxon>
    </lineage>
</organism>